<dbReference type="AlphaFoldDB" id="A0A2P2PVB7"/>
<evidence type="ECO:0000313" key="2">
    <source>
        <dbReference type="EMBL" id="MBX58686.1"/>
    </source>
</evidence>
<dbReference type="EMBL" id="GGEC01078202">
    <property type="protein sequence ID" value="MBX58686.1"/>
    <property type="molecule type" value="Transcribed_RNA"/>
</dbReference>
<evidence type="ECO:0000256" key="1">
    <source>
        <dbReference type="SAM" id="MobiDB-lite"/>
    </source>
</evidence>
<sequence length="29" mass="3441">MFRKLSKESLNISSDELKRTGKQENQELM</sequence>
<name>A0A2P2PVB7_RHIMU</name>
<accession>A0A2P2PVB7</accession>
<organism evidence="2">
    <name type="scientific">Rhizophora mucronata</name>
    <name type="common">Asiatic mangrove</name>
    <dbReference type="NCBI Taxonomy" id="61149"/>
    <lineage>
        <taxon>Eukaryota</taxon>
        <taxon>Viridiplantae</taxon>
        <taxon>Streptophyta</taxon>
        <taxon>Embryophyta</taxon>
        <taxon>Tracheophyta</taxon>
        <taxon>Spermatophyta</taxon>
        <taxon>Magnoliopsida</taxon>
        <taxon>eudicotyledons</taxon>
        <taxon>Gunneridae</taxon>
        <taxon>Pentapetalae</taxon>
        <taxon>rosids</taxon>
        <taxon>fabids</taxon>
        <taxon>Malpighiales</taxon>
        <taxon>Rhizophoraceae</taxon>
        <taxon>Rhizophora</taxon>
    </lineage>
</organism>
<reference evidence="2" key="1">
    <citation type="submission" date="2018-02" db="EMBL/GenBank/DDBJ databases">
        <title>Rhizophora mucronata_Transcriptome.</title>
        <authorList>
            <person name="Meera S.P."/>
            <person name="Sreeshan A."/>
            <person name="Augustine A."/>
        </authorList>
    </citation>
    <scope>NUCLEOTIDE SEQUENCE</scope>
    <source>
        <tissue evidence="2">Leaf</tissue>
    </source>
</reference>
<proteinExistence type="predicted"/>
<protein>
    <submittedName>
        <fullName evidence="2">Uncharacterized protein</fullName>
    </submittedName>
</protein>
<feature type="region of interest" description="Disordered" evidence="1">
    <location>
        <begin position="1"/>
        <end position="29"/>
    </location>
</feature>
<feature type="compositionally biased region" description="Basic and acidic residues" evidence="1">
    <location>
        <begin position="15"/>
        <end position="29"/>
    </location>
</feature>